<protein>
    <submittedName>
        <fullName evidence="2">Uncharacterized protein</fullName>
    </submittedName>
</protein>
<dbReference type="EMBL" id="JACSDY010000001">
    <property type="protein sequence ID" value="KAF7439394.1"/>
    <property type="molecule type" value="Genomic_DNA"/>
</dbReference>
<dbReference type="Proteomes" id="UP000600918">
    <property type="component" value="Unassembled WGS sequence"/>
</dbReference>
<feature type="region of interest" description="Disordered" evidence="1">
    <location>
        <begin position="26"/>
        <end position="72"/>
    </location>
</feature>
<reference evidence="2" key="1">
    <citation type="journal article" date="2020" name="G3 (Bethesda)">
        <title>High-Quality Assemblies for Three Invasive Social Wasps from the &lt;i&gt;Vespula&lt;/i&gt; Genus.</title>
        <authorList>
            <person name="Harrop T.W.R."/>
            <person name="Guhlin J."/>
            <person name="McLaughlin G.M."/>
            <person name="Permina E."/>
            <person name="Stockwell P."/>
            <person name="Gilligan J."/>
            <person name="Le Lec M.F."/>
            <person name="Gruber M.A.M."/>
            <person name="Quinn O."/>
            <person name="Lovegrove M."/>
            <person name="Duncan E.J."/>
            <person name="Remnant E.J."/>
            <person name="Van Eeckhoven J."/>
            <person name="Graham B."/>
            <person name="Knapp R.A."/>
            <person name="Langford K.W."/>
            <person name="Kronenberg Z."/>
            <person name="Press M.O."/>
            <person name="Eacker S.M."/>
            <person name="Wilson-Rankin E.E."/>
            <person name="Purcell J."/>
            <person name="Lester P.J."/>
            <person name="Dearden P.K."/>
        </authorList>
    </citation>
    <scope>NUCLEOTIDE SEQUENCE</scope>
    <source>
        <strain evidence="2">Volc-1</strain>
    </source>
</reference>
<feature type="compositionally biased region" description="Basic and acidic residues" evidence="1">
    <location>
        <begin position="26"/>
        <end position="47"/>
    </location>
</feature>
<sequence>MSLKGEERIEGLSLRRWWNGDRHKYREKDRDRDRDRDREEGRKEEGGLRVPASFTPTPRHNVDDPSEGPLTIQHRESSHSSIYIVWFLQEPLTKSLQTEKEFIERRKVD</sequence>
<keyword evidence="3" id="KW-1185">Reference proteome</keyword>
<accession>A0A834PGQ1</accession>
<evidence type="ECO:0000313" key="2">
    <source>
        <dbReference type="EMBL" id="KAF7439394.1"/>
    </source>
</evidence>
<proteinExistence type="predicted"/>
<name>A0A834PGQ1_VESPE</name>
<comment type="caution">
    <text evidence="2">The sequence shown here is derived from an EMBL/GenBank/DDBJ whole genome shotgun (WGS) entry which is preliminary data.</text>
</comment>
<dbReference type="AlphaFoldDB" id="A0A834PGQ1"/>
<organism evidence="2 3">
    <name type="scientific">Vespula pensylvanica</name>
    <name type="common">Western yellow jacket</name>
    <name type="synonym">Wasp</name>
    <dbReference type="NCBI Taxonomy" id="30213"/>
    <lineage>
        <taxon>Eukaryota</taxon>
        <taxon>Metazoa</taxon>
        <taxon>Ecdysozoa</taxon>
        <taxon>Arthropoda</taxon>
        <taxon>Hexapoda</taxon>
        <taxon>Insecta</taxon>
        <taxon>Pterygota</taxon>
        <taxon>Neoptera</taxon>
        <taxon>Endopterygota</taxon>
        <taxon>Hymenoptera</taxon>
        <taxon>Apocrita</taxon>
        <taxon>Aculeata</taxon>
        <taxon>Vespoidea</taxon>
        <taxon>Vespidae</taxon>
        <taxon>Vespinae</taxon>
        <taxon>Vespula</taxon>
    </lineage>
</organism>
<evidence type="ECO:0000256" key="1">
    <source>
        <dbReference type="SAM" id="MobiDB-lite"/>
    </source>
</evidence>
<evidence type="ECO:0000313" key="3">
    <source>
        <dbReference type="Proteomes" id="UP000600918"/>
    </source>
</evidence>
<gene>
    <name evidence="2" type="ORF">H0235_001785</name>
</gene>